<dbReference type="SMART" id="SM00421">
    <property type="entry name" value="HTH_LUXR"/>
    <property type="match status" value="1"/>
</dbReference>
<gene>
    <name evidence="5" type="ORF">SGRAN_3231</name>
</gene>
<accession>A0AA86GP16</accession>
<dbReference type="GO" id="GO:0003677">
    <property type="term" value="F:DNA binding"/>
    <property type="evidence" value="ECO:0007669"/>
    <property type="project" value="UniProtKB-KW"/>
</dbReference>
<evidence type="ECO:0000313" key="6">
    <source>
        <dbReference type="Proteomes" id="UP000058599"/>
    </source>
</evidence>
<dbReference type="Pfam" id="PF03472">
    <property type="entry name" value="Autoind_bind"/>
    <property type="match status" value="1"/>
</dbReference>
<keyword evidence="2" id="KW-0238">DNA-binding</keyword>
<keyword evidence="1" id="KW-0805">Transcription regulation</keyword>
<sequence>MPTIDAAHAFALDVSRVKDKAGLADLLREACADMGCSWFALSHHIDFLAAPERGVRVHNYPEEWAHWFDEQRLGVTDPVHRESQRSMAGFLWHNMKAERPEDEVILAEARRHGIGDGLTVPAHLPGHAHGSVSFAWKPGALASADALQFARMIGGLAFDAARLITYPDLAHIGPRLTRRQREVLIWAAKGESVRRIGLRLGLSPDTVREHLRNARQRYEANGGITLTVRALYDGDISFEDIAKR</sequence>
<dbReference type="PRINTS" id="PR00038">
    <property type="entry name" value="HTHLUXR"/>
</dbReference>
<evidence type="ECO:0000259" key="4">
    <source>
        <dbReference type="PROSITE" id="PS50043"/>
    </source>
</evidence>
<dbReference type="PANTHER" id="PTHR44688:SF16">
    <property type="entry name" value="DNA-BINDING TRANSCRIPTIONAL ACTIVATOR DEVR_DOSR"/>
    <property type="match status" value="1"/>
</dbReference>
<organism evidence="5 6">
    <name type="scientific">Sphingopyxis granuli</name>
    <dbReference type="NCBI Taxonomy" id="267128"/>
    <lineage>
        <taxon>Bacteria</taxon>
        <taxon>Pseudomonadati</taxon>
        <taxon>Pseudomonadota</taxon>
        <taxon>Alphaproteobacteria</taxon>
        <taxon>Sphingomonadales</taxon>
        <taxon>Sphingomonadaceae</taxon>
        <taxon>Sphingopyxis</taxon>
    </lineage>
</organism>
<keyword evidence="6" id="KW-1185">Reference proteome</keyword>
<reference evidence="5 6" key="1">
    <citation type="journal article" date="2016" name="BMC Genomics">
        <title>Genomic analysis of the nitrate-respiring Sphingopyxis granuli (formerly Sphingomonas macrogoltabida) strain TFA.</title>
        <authorList>
            <person name="Garcia-Romero I."/>
            <person name="Perez-Pulido A.J."/>
            <person name="Gonzalez-Flores Y.E."/>
            <person name="Reyes-Ramirez F."/>
            <person name="Santero E."/>
            <person name="Floriano B."/>
        </authorList>
    </citation>
    <scope>NUCLEOTIDE SEQUENCE [LARGE SCALE GENOMIC DNA]</scope>
    <source>
        <strain evidence="5 6">TFA</strain>
    </source>
</reference>
<dbReference type="InterPro" id="IPR016032">
    <property type="entry name" value="Sig_transdc_resp-reg_C-effctor"/>
</dbReference>
<dbReference type="InterPro" id="IPR005143">
    <property type="entry name" value="TF_LuxR_autoind-bd_dom"/>
</dbReference>
<proteinExistence type="predicted"/>
<dbReference type="GO" id="GO:0006355">
    <property type="term" value="P:regulation of DNA-templated transcription"/>
    <property type="evidence" value="ECO:0007669"/>
    <property type="project" value="InterPro"/>
</dbReference>
<dbReference type="Gene3D" id="1.10.10.10">
    <property type="entry name" value="Winged helix-like DNA-binding domain superfamily/Winged helix DNA-binding domain"/>
    <property type="match status" value="1"/>
</dbReference>
<feature type="domain" description="HTH luxR-type" evidence="4">
    <location>
        <begin position="169"/>
        <end position="234"/>
    </location>
</feature>
<dbReference type="InterPro" id="IPR036388">
    <property type="entry name" value="WH-like_DNA-bd_sf"/>
</dbReference>
<dbReference type="Pfam" id="PF00196">
    <property type="entry name" value="GerE"/>
    <property type="match status" value="1"/>
</dbReference>
<dbReference type="InterPro" id="IPR000792">
    <property type="entry name" value="Tscrpt_reg_LuxR_C"/>
</dbReference>
<evidence type="ECO:0000256" key="1">
    <source>
        <dbReference type="ARBA" id="ARBA00023015"/>
    </source>
</evidence>
<dbReference type="PANTHER" id="PTHR44688">
    <property type="entry name" value="DNA-BINDING TRANSCRIPTIONAL ACTIVATOR DEVR_DOSR"/>
    <property type="match status" value="1"/>
</dbReference>
<dbReference type="PROSITE" id="PS50043">
    <property type="entry name" value="HTH_LUXR_2"/>
    <property type="match status" value="1"/>
</dbReference>
<dbReference type="CDD" id="cd06170">
    <property type="entry name" value="LuxR_C_like"/>
    <property type="match status" value="1"/>
</dbReference>
<name>A0AA86GP16_9SPHN</name>
<evidence type="ECO:0000313" key="5">
    <source>
        <dbReference type="EMBL" id="AMG75574.1"/>
    </source>
</evidence>
<dbReference type="Gene3D" id="3.30.450.80">
    <property type="entry name" value="Transcription factor LuxR-like, autoinducer-binding domain"/>
    <property type="match status" value="1"/>
</dbReference>
<dbReference type="KEGG" id="sgi:SGRAN_3231"/>
<dbReference type="Proteomes" id="UP000058599">
    <property type="component" value="Chromosome"/>
</dbReference>
<evidence type="ECO:0000256" key="2">
    <source>
        <dbReference type="ARBA" id="ARBA00023125"/>
    </source>
</evidence>
<dbReference type="EMBL" id="CP012199">
    <property type="protein sequence ID" value="AMG75574.1"/>
    <property type="molecule type" value="Genomic_DNA"/>
</dbReference>
<keyword evidence="3" id="KW-0804">Transcription</keyword>
<dbReference type="InterPro" id="IPR036693">
    <property type="entry name" value="TF_LuxR_autoind-bd_dom_sf"/>
</dbReference>
<dbReference type="PROSITE" id="PS00622">
    <property type="entry name" value="HTH_LUXR_1"/>
    <property type="match status" value="1"/>
</dbReference>
<dbReference type="AlphaFoldDB" id="A0AA86GP16"/>
<dbReference type="SUPFAM" id="SSF75516">
    <property type="entry name" value="Pheromone-binding domain of LuxR-like quorum-sensing transcription factors"/>
    <property type="match status" value="1"/>
</dbReference>
<dbReference type="SUPFAM" id="SSF46894">
    <property type="entry name" value="C-terminal effector domain of the bipartite response regulators"/>
    <property type="match status" value="1"/>
</dbReference>
<protein>
    <submittedName>
        <fullName evidence="5">LuxR family transcriptional regulator</fullName>
    </submittedName>
</protein>
<dbReference type="RefSeq" id="WP_067185419.1">
    <property type="nucleotide sequence ID" value="NZ_CP012199.1"/>
</dbReference>
<evidence type="ECO:0000256" key="3">
    <source>
        <dbReference type="ARBA" id="ARBA00023163"/>
    </source>
</evidence>